<keyword evidence="2" id="KW-1185">Reference proteome</keyword>
<accession>A0ABS8WVC9</accession>
<comment type="caution">
    <text evidence="1">The sequence shown here is derived from an EMBL/GenBank/DDBJ whole genome shotgun (WGS) entry which is preliminary data.</text>
</comment>
<reference evidence="1 2" key="1">
    <citation type="journal article" date="2021" name="BMC Genomics">
        <title>Datura genome reveals duplications of psychoactive alkaloid biosynthetic genes and high mutation rate following tissue culture.</title>
        <authorList>
            <person name="Rajewski A."/>
            <person name="Carter-House D."/>
            <person name="Stajich J."/>
            <person name="Litt A."/>
        </authorList>
    </citation>
    <scope>NUCLEOTIDE SEQUENCE [LARGE SCALE GENOMIC DNA]</scope>
    <source>
        <strain evidence="1">AR-01</strain>
    </source>
</reference>
<evidence type="ECO:0000313" key="1">
    <source>
        <dbReference type="EMBL" id="MCE3215272.1"/>
    </source>
</evidence>
<protein>
    <submittedName>
        <fullName evidence="1">Uncharacterized protein</fullName>
    </submittedName>
</protein>
<name>A0ABS8WVC9_DATST</name>
<sequence>MGWVGQRLCQDLKINLHTFTGARPAVAGGYRYFSSSTVGDLPMCPVHWVQAALHQRLTGLNTGGPRNATGISSVERWLPLFRSHLLLLFRDRAALHALALMFCRCR</sequence>
<proteinExistence type="predicted"/>
<feature type="non-terminal residue" evidence="1">
    <location>
        <position position="106"/>
    </location>
</feature>
<organism evidence="1 2">
    <name type="scientific">Datura stramonium</name>
    <name type="common">Jimsonweed</name>
    <name type="synonym">Common thornapple</name>
    <dbReference type="NCBI Taxonomy" id="4076"/>
    <lineage>
        <taxon>Eukaryota</taxon>
        <taxon>Viridiplantae</taxon>
        <taxon>Streptophyta</taxon>
        <taxon>Embryophyta</taxon>
        <taxon>Tracheophyta</taxon>
        <taxon>Spermatophyta</taxon>
        <taxon>Magnoliopsida</taxon>
        <taxon>eudicotyledons</taxon>
        <taxon>Gunneridae</taxon>
        <taxon>Pentapetalae</taxon>
        <taxon>asterids</taxon>
        <taxon>lamiids</taxon>
        <taxon>Solanales</taxon>
        <taxon>Solanaceae</taxon>
        <taxon>Solanoideae</taxon>
        <taxon>Datureae</taxon>
        <taxon>Datura</taxon>
    </lineage>
</organism>
<dbReference type="Proteomes" id="UP000823775">
    <property type="component" value="Unassembled WGS sequence"/>
</dbReference>
<dbReference type="EMBL" id="JACEIK010010640">
    <property type="protein sequence ID" value="MCE3215272.1"/>
    <property type="molecule type" value="Genomic_DNA"/>
</dbReference>
<gene>
    <name evidence="1" type="ORF">HAX54_001620</name>
</gene>
<evidence type="ECO:0000313" key="2">
    <source>
        <dbReference type="Proteomes" id="UP000823775"/>
    </source>
</evidence>